<comment type="caution">
    <text evidence="7">The sequence shown here is derived from an EMBL/GenBank/DDBJ whole genome shotgun (WGS) entry which is preliminary data.</text>
</comment>
<proteinExistence type="inferred from homology"/>
<gene>
    <name evidence="7" type="ORF">Q4521_15400</name>
</gene>
<feature type="transmembrane region" description="Helical" evidence="4">
    <location>
        <begin position="27"/>
        <end position="48"/>
    </location>
</feature>
<dbReference type="InterPro" id="IPR002883">
    <property type="entry name" value="CBM10/Dockerin_dom"/>
</dbReference>
<dbReference type="AlphaFoldDB" id="A0AAW7X8F7"/>
<feature type="domain" description="CBM10" evidence="6">
    <location>
        <begin position="360"/>
        <end position="389"/>
    </location>
</feature>
<dbReference type="InterPro" id="IPR013320">
    <property type="entry name" value="ConA-like_dom_sf"/>
</dbReference>
<evidence type="ECO:0000313" key="7">
    <source>
        <dbReference type="EMBL" id="MDO6423869.1"/>
    </source>
</evidence>
<dbReference type="SMART" id="SM01064">
    <property type="entry name" value="CBM_10"/>
    <property type="match status" value="2"/>
</dbReference>
<comment type="similarity">
    <text evidence="1">Belongs to the glycosyl hydrolase 16 family.</text>
</comment>
<dbReference type="Pfam" id="PF02013">
    <property type="entry name" value="CBM_10"/>
    <property type="match status" value="2"/>
</dbReference>
<evidence type="ECO:0000256" key="4">
    <source>
        <dbReference type="SAM" id="Phobius"/>
    </source>
</evidence>
<feature type="domain" description="GH16" evidence="5">
    <location>
        <begin position="436"/>
        <end position="692"/>
    </location>
</feature>
<dbReference type="Gene3D" id="2.60.120.200">
    <property type="match status" value="1"/>
</dbReference>
<dbReference type="Pfam" id="PF00150">
    <property type="entry name" value="Cellulase"/>
    <property type="match status" value="1"/>
</dbReference>
<dbReference type="Gene3D" id="2.30.32.30">
    <property type="entry name" value="CBM10"/>
    <property type="match status" value="2"/>
</dbReference>
<dbReference type="Gene3D" id="3.20.20.80">
    <property type="entry name" value="Glycosidases"/>
    <property type="match status" value="1"/>
</dbReference>
<keyword evidence="4" id="KW-1133">Transmembrane helix</keyword>
<evidence type="ECO:0000313" key="8">
    <source>
        <dbReference type="Proteomes" id="UP001169760"/>
    </source>
</evidence>
<evidence type="ECO:0000256" key="3">
    <source>
        <dbReference type="ARBA" id="ARBA00023295"/>
    </source>
</evidence>
<keyword evidence="4" id="KW-0812">Transmembrane</keyword>
<protein>
    <submittedName>
        <fullName evidence="7">Cellulase family glycosylhydrolase</fullName>
    </submittedName>
</protein>
<dbReference type="GO" id="GO:0030248">
    <property type="term" value="F:cellulose binding"/>
    <property type="evidence" value="ECO:0007669"/>
    <property type="project" value="InterPro"/>
</dbReference>
<evidence type="ECO:0000259" key="5">
    <source>
        <dbReference type="PROSITE" id="PS51762"/>
    </source>
</evidence>
<dbReference type="InterPro" id="IPR017853">
    <property type="entry name" value="GH"/>
</dbReference>
<dbReference type="PROSITE" id="PS51763">
    <property type="entry name" value="CBM10"/>
    <property type="match status" value="2"/>
</dbReference>
<reference evidence="7" key="1">
    <citation type="submission" date="2023-07" db="EMBL/GenBank/DDBJ databases">
        <title>Genome content predicts the carbon catabolic preferences of heterotrophic bacteria.</title>
        <authorList>
            <person name="Gralka M."/>
        </authorList>
    </citation>
    <scope>NUCLEOTIDE SEQUENCE</scope>
    <source>
        <strain evidence="7">I3M17_2</strain>
    </source>
</reference>
<evidence type="ECO:0000256" key="1">
    <source>
        <dbReference type="ARBA" id="ARBA00006865"/>
    </source>
</evidence>
<feature type="domain" description="CBM10" evidence="6">
    <location>
        <begin position="414"/>
        <end position="449"/>
    </location>
</feature>
<keyword evidence="4" id="KW-0472">Membrane</keyword>
<dbReference type="SUPFAM" id="SSF49899">
    <property type="entry name" value="Concanavalin A-like lectins/glucanases"/>
    <property type="match status" value="1"/>
</dbReference>
<dbReference type="PROSITE" id="PS51762">
    <property type="entry name" value="GH16_2"/>
    <property type="match status" value="1"/>
</dbReference>
<dbReference type="RefSeq" id="WP_303493404.1">
    <property type="nucleotide sequence ID" value="NZ_JAUOPB010000011.1"/>
</dbReference>
<dbReference type="GO" id="GO:0004553">
    <property type="term" value="F:hydrolase activity, hydrolyzing O-glycosyl compounds"/>
    <property type="evidence" value="ECO:0007669"/>
    <property type="project" value="InterPro"/>
</dbReference>
<dbReference type="SUPFAM" id="SSF51445">
    <property type="entry name" value="(Trans)glycosidases"/>
    <property type="match status" value="1"/>
</dbReference>
<accession>A0AAW7X8F7</accession>
<dbReference type="PROSITE" id="PS00659">
    <property type="entry name" value="GLYCOSYL_HYDROL_F5"/>
    <property type="match status" value="1"/>
</dbReference>
<keyword evidence="3" id="KW-0326">Glycosidase</keyword>
<dbReference type="EMBL" id="JAUOPB010000011">
    <property type="protein sequence ID" value="MDO6423869.1"/>
    <property type="molecule type" value="Genomic_DNA"/>
</dbReference>
<evidence type="ECO:0000256" key="2">
    <source>
        <dbReference type="ARBA" id="ARBA00022801"/>
    </source>
</evidence>
<dbReference type="InterPro" id="IPR036601">
    <property type="entry name" value="CBM10_sf"/>
</dbReference>
<sequence>MTIETLRPSSGEARTFLTNFLRASRQFCGFSLIILMASLASTSAFAGFSVSGTQLLDGNGQPFIMRGVNHAHTWYPDQTDAFSDIANTGANTIRVVLSDGQQWTRNSAADVANVISLCKQNELVCVLEVHDATGYGEASAAGTLSNVAQYWVDIADVLRGQEDYVIINIANEPYGNTVAADAWATGHQAAIRTLRGAGLTHTLMVDAANWGQDWSNTMLQNASSVASADSLGNTMFSVHMYEVYQNRSTIENYVTTFLNSHNLPLVVGEFGADHGGNFVDADSILAVSEQYGIGYIGWSWSGNGSCCYSLDIVNNFDASSLSTWGDRLINGTNGIKQTSQIATIYSSISSSAMSGSTATSCNWYGSTFPVCSSQTSGWGWENNQSCIARTTCSEQPAPYGLIETSSSSAPNGNSCGTAANGYPVCCGGSGSDPDGDGWGWENSQSCVVQPTTSKWETLIDGNSFSNYSTFESHWNYLYPWGSDHNGSARMYANSANHKQVYLEGGNVLVLKANPVAAIEGKSTANPYPTIKYHSGAVHAKSQVLVSDQYPDWEVRGEFQAPTSKGTWPAFWLTGAWTWPPELDILEFKGSTTNWFNTFRSASDVSTTKVSVDSPNNWHQYRAWITKVNATDVDVHYYIDGKWHAVHRASGFVGKPMWVIINLQMEGSSGAFESNSDTYFRARNLYIGRSRSY</sequence>
<name>A0AAW7X8F7_9GAMM</name>
<dbReference type="GO" id="GO:0009251">
    <property type="term" value="P:glucan catabolic process"/>
    <property type="evidence" value="ECO:0007669"/>
    <property type="project" value="TreeGrafter"/>
</dbReference>
<evidence type="ECO:0000259" key="6">
    <source>
        <dbReference type="PROSITE" id="PS51763"/>
    </source>
</evidence>
<dbReference type="PANTHER" id="PTHR34142">
    <property type="entry name" value="ENDO-BETA-1,4-GLUCANASE A"/>
    <property type="match status" value="1"/>
</dbReference>
<dbReference type="Pfam" id="PF00722">
    <property type="entry name" value="Glyco_hydro_16"/>
    <property type="match status" value="1"/>
</dbReference>
<dbReference type="PANTHER" id="PTHR34142:SF1">
    <property type="entry name" value="GLYCOSIDE HYDROLASE FAMILY 5 DOMAIN-CONTAINING PROTEIN"/>
    <property type="match status" value="1"/>
</dbReference>
<dbReference type="Proteomes" id="UP001169760">
    <property type="component" value="Unassembled WGS sequence"/>
</dbReference>
<organism evidence="7 8">
    <name type="scientific">Saccharophagus degradans</name>
    <dbReference type="NCBI Taxonomy" id="86304"/>
    <lineage>
        <taxon>Bacteria</taxon>
        <taxon>Pseudomonadati</taxon>
        <taxon>Pseudomonadota</taxon>
        <taxon>Gammaproteobacteria</taxon>
        <taxon>Cellvibrionales</taxon>
        <taxon>Cellvibrionaceae</taxon>
        <taxon>Saccharophagus</taxon>
    </lineage>
</organism>
<dbReference type="InterPro" id="IPR018087">
    <property type="entry name" value="Glyco_hydro_5_CS"/>
</dbReference>
<dbReference type="InterPro" id="IPR009031">
    <property type="entry name" value="CBM10"/>
</dbReference>
<keyword evidence="2" id="KW-0378">Hydrolase</keyword>
<dbReference type="SUPFAM" id="SSF57615">
    <property type="entry name" value="Type X cellulose binding domain, CBDX"/>
    <property type="match status" value="1"/>
</dbReference>
<dbReference type="InterPro" id="IPR001547">
    <property type="entry name" value="Glyco_hydro_5"/>
</dbReference>
<dbReference type="InterPro" id="IPR000757">
    <property type="entry name" value="Beta-glucanase-like"/>
</dbReference>